<evidence type="ECO:0000313" key="1">
    <source>
        <dbReference type="EMBL" id="UXE62894.1"/>
    </source>
</evidence>
<organism evidence="1">
    <name type="scientific">Woronichinia naegeliana WA131</name>
    <dbReference type="NCBI Taxonomy" id="2824559"/>
    <lineage>
        <taxon>Bacteria</taxon>
        <taxon>Bacillati</taxon>
        <taxon>Cyanobacteriota</taxon>
        <taxon>Cyanophyceae</taxon>
        <taxon>Synechococcales</taxon>
        <taxon>Coelosphaeriaceae</taxon>
        <taxon>Woronichinia</taxon>
    </lineage>
</organism>
<accession>A0A977KZN4</accession>
<dbReference type="KEGG" id="wna:KA717_09445"/>
<dbReference type="EMBL" id="CP073041">
    <property type="protein sequence ID" value="UXE62894.1"/>
    <property type="molecule type" value="Genomic_DNA"/>
</dbReference>
<reference evidence="1" key="1">
    <citation type="submission" date="2021-04" db="EMBL/GenBank/DDBJ databases">
        <title>Genome sequence of Woronichinia naegeliana from Washington state freshwater lake bloom.</title>
        <authorList>
            <person name="Dreher T.W."/>
        </authorList>
    </citation>
    <scope>NUCLEOTIDE SEQUENCE</scope>
    <source>
        <strain evidence="1">WA131</strain>
    </source>
</reference>
<name>A0A977KZN4_9CYAN</name>
<protein>
    <submittedName>
        <fullName evidence="1">Uncharacterized protein</fullName>
    </submittedName>
</protein>
<dbReference type="Proteomes" id="UP001065613">
    <property type="component" value="Chromosome"/>
</dbReference>
<gene>
    <name evidence="1" type="ORF">KA717_09445</name>
</gene>
<dbReference type="AlphaFoldDB" id="A0A977KZN4"/>
<sequence>MLLFVICFNLLLAIGNSYLAVRLWRWRGDLKRLTKNLIRLERCTNRIFTPAPANLHQAQVGTRQLRIRYQRLTRQLQFLQTLLQIVQFLWWIGQQQETLLKSKN</sequence>
<proteinExistence type="predicted"/>